<feature type="compositionally biased region" description="Polar residues" evidence="5">
    <location>
        <begin position="291"/>
        <end position="301"/>
    </location>
</feature>
<evidence type="ECO:0000256" key="5">
    <source>
        <dbReference type="SAM" id="MobiDB-lite"/>
    </source>
</evidence>
<evidence type="ECO:0000256" key="3">
    <source>
        <dbReference type="ARBA" id="ARBA00023163"/>
    </source>
</evidence>
<evidence type="ECO:0000259" key="7">
    <source>
        <dbReference type="PROSITE" id="PS51293"/>
    </source>
</evidence>
<accession>A0A8J8T831</accession>
<dbReference type="GO" id="GO:0003677">
    <property type="term" value="F:DNA binding"/>
    <property type="evidence" value="ECO:0007669"/>
    <property type="project" value="UniProtKB-KW"/>
</dbReference>
<dbReference type="Pfam" id="PF00249">
    <property type="entry name" value="Myb_DNA-binding"/>
    <property type="match status" value="1"/>
</dbReference>
<feature type="domain" description="Myb-like" evidence="6">
    <location>
        <begin position="62"/>
        <end position="112"/>
    </location>
</feature>
<dbReference type="PROSITE" id="PS51293">
    <property type="entry name" value="SANT"/>
    <property type="match status" value="1"/>
</dbReference>
<feature type="domain" description="SANT" evidence="7">
    <location>
        <begin position="65"/>
        <end position="103"/>
    </location>
</feature>
<dbReference type="SUPFAM" id="SSF46689">
    <property type="entry name" value="Homeodomain-like"/>
    <property type="match status" value="1"/>
</dbReference>
<sequence>MSGVLLARQRSNTSYQQYSDDNSASMKSKDGGFFFNQKDVADRLNLSKNTGEGSSGDENSGGQMAQNGRWTDEEHDKFIQALQVYGKNWNKVHKFVGTRTSAQTRSHAQKYFNKLVKLQETSKEGLSKEALEHLRLIGYGTGKSGSQSPINTQQLDSTSVIPQKVIHQEESTVDISIHQNNFSGQHKSGSSNSGDVVGHYSSISAGGYKGTSVGSTMITQAPLIPENCLFNASITQNINLEMMERLNLSDDANGQSPSARDHSNDEKMRDTSNEFEQSAAMNKKLSDDDTVSQSSRVSSIGKSKAISKRKLTGMNQHMPSPRSPETQKPIEAMKELKRSRINTLMRIRKDSLVPDKFKKGSNIEQNKAIFQVIKCERPQQQTIKDQPKFDFSGLQAMGQVQEASKAALRMRSHSTLPPQMQRENPFIQMITQKKLETTDPRKMSQSTPDCASSHRQRALARAIPRIQ</sequence>
<evidence type="ECO:0000256" key="4">
    <source>
        <dbReference type="ARBA" id="ARBA00023242"/>
    </source>
</evidence>
<feature type="region of interest" description="Disordered" evidence="5">
    <location>
        <begin position="249"/>
        <end position="327"/>
    </location>
</feature>
<feature type="region of interest" description="Disordered" evidence="5">
    <location>
        <begin position="436"/>
        <end position="467"/>
    </location>
</feature>
<feature type="compositionally biased region" description="Basic and acidic residues" evidence="5">
    <location>
        <begin position="259"/>
        <end position="272"/>
    </location>
</feature>
<dbReference type="NCBIfam" id="TIGR01557">
    <property type="entry name" value="myb_SHAQKYF"/>
    <property type="match status" value="1"/>
</dbReference>
<dbReference type="InterPro" id="IPR017884">
    <property type="entry name" value="SANT_dom"/>
</dbReference>
<dbReference type="PANTHER" id="PTHR12802">
    <property type="entry name" value="SWI/SNF COMPLEX-RELATED"/>
    <property type="match status" value="1"/>
</dbReference>
<evidence type="ECO:0000313" key="10">
    <source>
        <dbReference type="Proteomes" id="UP000785679"/>
    </source>
</evidence>
<dbReference type="InterPro" id="IPR017930">
    <property type="entry name" value="Myb_dom"/>
</dbReference>
<evidence type="ECO:0000256" key="1">
    <source>
        <dbReference type="ARBA" id="ARBA00023015"/>
    </source>
</evidence>
<keyword evidence="4" id="KW-0539">Nucleus</keyword>
<dbReference type="Gene3D" id="1.10.10.60">
    <property type="entry name" value="Homeodomain-like"/>
    <property type="match status" value="1"/>
</dbReference>
<dbReference type="EMBL" id="RRYP01002082">
    <property type="protein sequence ID" value="TNV85160.1"/>
    <property type="molecule type" value="Genomic_DNA"/>
</dbReference>
<gene>
    <name evidence="9" type="ORF">FGO68_gene5652</name>
</gene>
<feature type="compositionally biased region" description="Polar residues" evidence="5">
    <location>
        <begin position="9"/>
        <end position="24"/>
    </location>
</feature>
<dbReference type="Proteomes" id="UP000785679">
    <property type="component" value="Unassembled WGS sequence"/>
</dbReference>
<evidence type="ECO:0000256" key="2">
    <source>
        <dbReference type="ARBA" id="ARBA00023125"/>
    </source>
</evidence>
<dbReference type="SMART" id="SM00717">
    <property type="entry name" value="SANT"/>
    <property type="match status" value="1"/>
</dbReference>
<feature type="region of interest" description="Disordered" evidence="5">
    <location>
        <begin position="1"/>
        <end position="24"/>
    </location>
</feature>
<feature type="domain" description="HTH myb-type" evidence="8">
    <location>
        <begin position="68"/>
        <end position="116"/>
    </location>
</feature>
<comment type="caution">
    <text evidence="9">The sequence shown here is derived from an EMBL/GenBank/DDBJ whole genome shotgun (WGS) entry which is preliminary data.</text>
</comment>
<protein>
    <submittedName>
        <fullName evidence="9">Uncharacterized protein</fullName>
    </submittedName>
</protein>
<dbReference type="AlphaFoldDB" id="A0A8J8T831"/>
<evidence type="ECO:0000313" key="9">
    <source>
        <dbReference type="EMBL" id="TNV85160.1"/>
    </source>
</evidence>
<evidence type="ECO:0000259" key="8">
    <source>
        <dbReference type="PROSITE" id="PS51294"/>
    </source>
</evidence>
<dbReference type="InterPro" id="IPR009057">
    <property type="entry name" value="Homeodomain-like_sf"/>
</dbReference>
<feature type="compositionally biased region" description="Polar residues" evidence="5">
    <location>
        <begin position="313"/>
        <end position="326"/>
    </location>
</feature>
<dbReference type="InterPro" id="IPR001005">
    <property type="entry name" value="SANT/Myb"/>
</dbReference>
<keyword evidence="3" id="KW-0804">Transcription</keyword>
<dbReference type="OrthoDB" id="305253at2759"/>
<dbReference type="InterPro" id="IPR006447">
    <property type="entry name" value="Myb_dom_plants"/>
</dbReference>
<name>A0A8J8T831_HALGN</name>
<keyword evidence="1" id="KW-0805">Transcription regulation</keyword>
<keyword evidence="10" id="KW-1185">Reference proteome</keyword>
<feature type="region of interest" description="Disordered" evidence="5">
    <location>
        <begin position="46"/>
        <end position="68"/>
    </location>
</feature>
<keyword evidence="2" id="KW-0238">DNA-binding</keyword>
<organism evidence="9 10">
    <name type="scientific">Halteria grandinella</name>
    <dbReference type="NCBI Taxonomy" id="5974"/>
    <lineage>
        <taxon>Eukaryota</taxon>
        <taxon>Sar</taxon>
        <taxon>Alveolata</taxon>
        <taxon>Ciliophora</taxon>
        <taxon>Intramacronucleata</taxon>
        <taxon>Spirotrichea</taxon>
        <taxon>Stichotrichia</taxon>
        <taxon>Sporadotrichida</taxon>
        <taxon>Halteriidae</taxon>
        <taxon>Halteria</taxon>
    </lineage>
</organism>
<dbReference type="PROSITE" id="PS50090">
    <property type="entry name" value="MYB_LIKE"/>
    <property type="match status" value="1"/>
</dbReference>
<reference evidence="9" key="1">
    <citation type="submission" date="2019-06" db="EMBL/GenBank/DDBJ databases">
        <authorList>
            <person name="Zheng W."/>
        </authorList>
    </citation>
    <scope>NUCLEOTIDE SEQUENCE</scope>
    <source>
        <strain evidence="9">QDHG01</strain>
    </source>
</reference>
<dbReference type="PROSITE" id="PS51294">
    <property type="entry name" value="HTH_MYB"/>
    <property type="match status" value="1"/>
</dbReference>
<dbReference type="CDD" id="cd00167">
    <property type="entry name" value="SANT"/>
    <property type="match status" value="1"/>
</dbReference>
<proteinExistence type="predicted"/>
<evidence type="ECO:0000259" key="6">
    <source>
        <dbReference type="PROSITE" id="PS50090"/>
    </source>
</evidence>